<keyword evidence="9" id="KW-0645">Protease</keyword>
<protein>
    <recommendedName>
        <fullName evidence="6">Protein HflC</fullName>
    </recommendedName>
</protein>
<dbReference type="InterPro" id="IPR036013">
    <property type="entry name" value="Band_7/SPFH_dom_sf"/>
</dbReference>
<keyword evidence="3 7" id="KW-0812">Transmembrane</keyword>
<evidence type="ECO:0000259" key="8">
    <source>
        <dbReference type="SMART" id="SM00244"/>
    </source>
</evidence>
<evidence type="ECO:0000256" key="5">
    <source>
        <dbReference type="ARBA" id="ARBA00023136"/>
    </source>
</evidence>
<dbReference type="RefSeq" id="WP_088811966.1">
    <property type="nucleotide sequence ID" value="NZ_FYEX01000001.1"/>
</dbReference>
<evidence type="ECO:0000256" key="2">
    <source>
        <dbReference type="ARBA" id="ARBA00007862"/>
    </source>
</evidence>
<evidence type="ECO:0000313" key="9">
    <source>
        <dbReference type="EMBL" id="SNC59581.1"/>
    </source>
</evidence>
<sequence length="300" mass="34700">MNNRIFPMIAAFFVVIGLLSSTVFIVDQRKYAAVFAFGELVRVIEEPGLQFKLPPPFQSVQFFERRILTIDTPDAERFITAEKKNLLVDSYVKWRIVEPRRFFISFRGDERLAQDRLNQLVKSALNEEFTKRTVRELISEQREQVMQNIRKKVAEEAADIGIEIVDVRLKRIDLLAEISESVFRRMEAERKRVANELRSTGAAESEKIRADAERQRDIILSRAYRDAQKIKGQGDAKATALYGEAFNRDPQFAQFYRSLEAYRSSFKTKQDLMVMDPNSEFLKFMKSSRPQGAPSIPAAK</sequence>
<feature type="domain" description="Band 7" evidence="8">
    <location>
        <begin position="21"/>
        <end position="186"/>
    </location>
</feature>
<accession>A0A212T167</accession>
<dbReference type="PANTHER" id="PTHR42911:SF1">
    <property type="entry name" value="MODULATOR OF FTSH PROTEASE HFLC"/>
    <property type="match status" value="1"/>
</dbReference>
<evidence type="ECO:0000256" key="4">
    <source>
        <dbReference type="ARBA" id="ARBA00022989"/>
    </source>
</evidence>
<proteinExistence type="inferred from homology"/>
<dbReference type="SUPFAM" id="SSF117892">
    <property type="entry name" value="Band 7/SPFH domain"/>
    <property type="match status" value="1"/>
</dbReference>
<keyword evidence="9" id="KW-0378">Hydrolase</keyword>
<organism evidence="9 10">
    <name type="scientific">Polynucleobacter victoriensis</name>
    <dbReference type="NCBI Taxonomy" id="2049319"/>
    <lineage>
        <taxon>Bacteria</taxon>
        <taxon>Pseudomonadati</taxon>
        <taxon>Pseudomonadota</taxon>
        <taxon>Betaproteobacteria</taxon>
        <taxon>Burkholderiales</taxon>
        <taxon>Burkholderiaceae</taxon>
        <taxon>Polynucleobacter</taxon>
    </lineage>
</organism>
<name>A0A212T167_9BURK</name>
<keyword evidence="10" id="KW-1185">Reference proteome</keyword>
<dbReference type="PANTHER" id="PTHR42911">
    <property type="entry name" value="MODULATOR OF FTSH PROTEASE HFLC"/>
    <property type="match status" value="1"/>
</dbReference>
<dbReference type="GO" id="GO:0008233">
    <property type="term" value="F:peptidase activity"/>
    <property type="evidence" value="ECO:0007669"/>
    <property type="project" value="UniProtKB-KW"/>
</dbReference>
<evidence type="ECO:0000256" key="3">
    <source>
        <dbReference type="ARBA" id="ARBA00022692"/>
    </source>
</evidence>
<dbReference type="NCBIfam" id="TIGR01932">
    <property type="entry name" value="hflC"/>
    <property type="match status" value="1"/>
</dbReference>
<dbReference type="EMBL" id="FYEX01000001">
    <property type="protein sequence ID" value="SNC59581.1"/>
    <property type="molecule type" value="Genomic_DNA"/>
</dbReference>
<feature type="transmembrane region" description="Helical" evidence="7">
    <location>
        <begin position="6"/>
        <end position="26"/>
    </location>
</feature>
<comment type="function">
    <text evidence="6">HflC and HflK could regulate a protease.</text>
</comment>
<evidence type="ECO:0000313" key="10">
    <source>
        <dbReference type="Proteomes" id="UP000197215"/>
    </source>
</evidence>
<dbReference type="Pfam" id="PF01145">
    <property type="entry name" value="Band_7"/>
    <property type="match status" value="1"/>
</dbReference>
<dbReference type="InterPro" id="IPR010200">
    <property type="entry name" value="HflC"/>
</dbReference>
<comment type="similarity">
    <text evidence="2 6">Belongs to the band 7/mec-2 family. HflC subfamily.</text>
</comment>
<comment type="subcellular location">
    <subcellularLocation>
        <location evidence="1">Membrane</location>
        <topology evidence="1">Single-pass membrane protein</topology>
    </subcellularLocation>
</comment>
<dbReference type="CDD" id="cd03405">
    <property type="entry name" value="SPFH_HflC"/>
    <property type="match status" value="1"/>
</dbReference>
<dbReference type="InterPro" id="IPR001107">
    <property type="entry name" value="Band_7"/>
</dbReference>
<dbReference type="OrthoDB" id="9812991at2"/>
<keyword evidence="5 7" id="KW-0472">Membrane</keyword>
<evidence type="ECO:0000256" key="1">
    <source>
        <dbReference type="ARBA" id="ARBA00004167"/>
    </source>
</evidence>
<dbReference type="SMART" id="SM00244">
    <property type="entry name" value="PHB"/>
    <property type="match status" value="1"/>
</dbReference>
<dbReference type="AlphaFoldDB" id="A0A212T167"/>
<keyword evidence="4 7" id="KW-1133">Transmembrane helix</keyword>
<gene>
    <name evidence="9" type="ORF">SAMN06295916_0096</name>
</gene>
<evidence type="ECO:0000256" key="7">
    <source>
        <dbReference type="SAM" id="Phobius"/>
    </source>
</evidence>
<dbReference type="Proteomes" id="UP000197215">
    <property type="component" value="Unassembled WGS sequence"/>
</dbReference>
<reference evidence="9 10" key="1">
    <citation type="submission" date="2017-06" db="EMBL/GenBank/DDBJ databases">
        <authorList>
            <person name="Kim H.J."/>
            <person name="Triplett B.A."/>
        </authorList>
    </citation>
    <scope>NUCLEOTIDE SEQUENCE [LARGE SCALE GENOMIC DNA]</scope>
    <source>
        <strain evidence="9 10">MWH-VicM1</strain>
    </source>
</reference>
<evidence type="ECO:0000256" key="6">
    <source>
        <dbReference type="PIRNR" id="PIRNR005651"/>
    </source>
</evidence>
<dbReference type="Gene3D" id="3.30.479.30">
    <property type="entry name" value="Band 7 domain"/>
    <property type="match status" value="1"/>
</dbReference>
<dbReference type="GO" id="GO:0006508">
    <property type="term" value="P:proteolysis"/>
    <property type="evidence" value="ECO:0007669"/>
    <property type="project" value="UniProtKB-KW"/>
</dbReference>
<dbReference type="PIRSF" id="PIRSF005651">
    <property type="entry name" value="HflC"/>
    <property type="match status" value="1"/>
</dbReference>
<dbReference type="GO" id="GO:0016020">
    <property type="term" value="C:membrane"/>
    <property type="evidence" value="ECO:0007669"/>
    <property type="project" value="UniProtKB-SubCell"/>
</dbReference>